<keyword evidence="7 10" id="KW-0546">Nucleotide metabolism</keyword>
<dbReference type="CDD" id="cd00515">
    <property type="entry name" value="HAM1"/>
    <property type="match status" value="1"/>
</dbReference>
<dbReference type="GO" id="GO:0000166">
    <property type="term" value="F:nucleotide binding"/>
    <property type="evidence" value="ECO:0007669"/>
    <property type="project" value="UniProtKB-KW"/>
</dbReference>
<dbReference type="GO" id="GO:0036220">
    <property type="term" value="F:ITP diphosphatase activity"/>
    <property type="evidence" value="ECO:0007669"/>
    <property type="project" value="UniProtKB-UniRule"/>
</dbReference>
<reference evidence="13" key="1">
    <citation type="submission" date="2017-02" db="EMBL/GenBank/DDBJ databases">
        <authorList>
            <person name="Varghese N."/>
            <person name="Submissions S."/>
        </authorList>
    </citation>
    <scope>NUCLEOTIDE SEQUENCE [LARGE SCALE GENOMIC DNA]</scope>
    <source>
        <strain evidence="13">DSM 15739</strain>
    </source>
</reference>
<feature type="binding site" evidence="10">
    <location>
        <position position="71"/>
    </location>
    <ligand>
        <name>substrate</name>
    </ligand>
</feature>
<evidence type="ECO:0000256" key="10">
    <source>
        <dbReference type="HAMAP-Rule" id="MF_01405"/>
    </source>
</evidence>
<dbReference type="GO" id="GO:0036222">
    <property type="term" value="F:XTP diphosphatase activity"/>
    <property type="evidence" value="ECO:0007669"/>
    <property type="project" value="UniProtKB-UniRule"/>
</dbReference>
<evidence type="ECO:0000256" key="4">
    <source>
        <dbReference type="ARBA" id="ARBA00022741"/>
    </source>
</evidence>
<evidence type="ECO:0000256" key="2">
    <source>
        <dbReference type="ARBA" id="ARBA00011738"/>
    </source>
</evidence>
<dbReference type="GO" id="GO:0046872">
    <property type="term" value="F:metal ion binding"/>
    <property type="evidence" value="ECO:0007669"/>
    <property type="project" value="UniProtKB-KW"/>
</dbReference>
<dbReference type="GO" id="GO:0009146">
    <property type="term" value="P:purine nucleoside triphosphate catabolic process"/>
    <property type="evidence" value="ECO:0007669"/>
    <property type="project" value="UniProtKB-UniRule"/>
</dbReference>
<feature type="binding site" evidence="10">
    <location>
        <begin position="151"/>
        <end position="154"/>
    </location>
    <ligand>
        <name>substrate</name>
    </ligand>
</feature>
<dbReference type="GO" id="GO:0005829">
    <property type="term" value="C:cytosol"/>
    <property type="evidence" value="ECO:0007669"/>
    <property type="project" value="TreeGrafter"/>
</dbReference>
<dbReference type="NCBIfam" id="NF011397">
    <property type="entry name" value="PRK14822.1"/>
    <property type="match status" value="1"/>
</dbReference>
<keyword evidence="6 10" id="KW-0460">Magnesium</keyword>
<dbReference type="Pfam" id="PF01725">
    <property type="entry name" value="Ham1p_like"/>
    <property type="match status" value="1"/>
</dbReference>
<dbReference type="EC" id="3.6.1.66" evidence="10"/>
<dbReference type="PANTHER" id="PTHR11067:SF9">
    <property type="entry name" value="INOSINE TRIPHOSPHATE PYROPHOSPHATASE"/>
    <property type="match status" value="1"/>
</dbReference>
<feature type="binding site" evidence="10">
    <location>
        <position position="41"/>
    </location>
    <ligand>
        <name>Mg(2+)</name>
        <dbReference type="ChEBI" id="CHEBI:18420"/>
    </ligand>
</feature>
<dbReference type="GO" id="GO:0017111">
    <property type="term" value="F:ribonucleoside triphosphate phosphatase activity"/>
    <property type="evidence" value="ECO:0007669"/>
    <property type="project" value="InterPro"/>
</dbReference>
<dbReference type="Gene3D" id="3.90.950.10">
    <property type="match status" value="1"/>
</dbReference>
<protein>
    <recommendedName>
        <fullName evidence="10">dITP/XTP pyrophosphatase</fullName>
        <ecNumber evidence="10">3.6.1.66</ecNumber>
    </recommendedName>
    <alternativeName>
        <fullName evidence="10">Non-canonical purine NTP pyrophosphatase</fullName>
    </alternativeName>
    <alternativeName>
        <fullName evidence="10">Non-standard purine NTP pyrophosphatase</fullName>
    </alternativeName>
    <alternativeName>
        <fullName evidence="10">Nucleoside-triphosphate diphosphatase</fullName>
    </alternativeName>
    <alternativeName>
        <fullName evidence="10">Nucleoside-triphosphate pyrophosphatase</fullName>
        <shortName evidence="10">NTPase</shortName>
    </alternativeName>
</protein>
<evidence type="ECO:0000256" key="9">
    <source>
        <dbReference type="ARBA" id="ARBA00052017"/>
    </source>
</evidence>
<keyword evidence="3 10" id="KW-0479">Metal-binding</keyword>
<feature type="binding site" evidence="10">
    <location>
        <begin position="8"/>
        <end position="13"/>
    </location>
    <ligand>
        <name>substrate</name>
    </ligand>
</feature>
<dbReference type="STRING" id="1121925.SAMN02746011_01027"/>
<sequence length="201" mass="22322">MSKLLIASHNKGKIAEFAKLFEAFNIEVTSLLDYPEIEEVEETGSTFEENARLKAETIANMLKTMVLADDSGLSVDALEGRPGVFSARYAGEHGNDALNNEKLLNDMKSNSHRDAHFTCCLVLAHPKMPSLVVEGQADGIILEEIKGTEGFGYDPLFYVESEQKTFAELTAERKNEISHRGKAIKKLMAAMPEWLEELNSK</sequence>
<comment type="function">
    <text evidence="10">Pyrophosphatase that catalyzes the hydrolysis of nucleoside triphosphates to their monophosphate derivatives, with a high preference for the non-canonical purine nucleotides XTP (xanthosine triphosphate), dITP (deoxyinosine triphosphate) and ITP. Seems to function as a house-cleaning enzyme that removes non-canonical purine nucleotides from the nucleotide pool, thus preventing their incorporation into DNA/RNA and avoiding chromosomal lesions.</text>
</comment>
<comment type="cofactor">
    <cofactor evidence="10">
        <name>Mg(2+)</name>
        <dbReference type="ChEBI" id="CHEBI:18420"/>
    </cofactor>
    <text evidence="10">Binds 1 Mg(2+) ion per subunit.</text>
</comment>
<proteinExistence type="inferred from homology"/>
<feature type="binding site" evidence="10">
    <location>
        <begin position="179"/>
        <end position="180"/>
    </location>
    <ligand>
        <name>substrate</name>
    </ligand>
</feature>
<dbReference type="HAMAP" id="MF_01405">
    <property type="entry name" value="Non_canon_purine_NTPase"/>
    <property type="match status" value="1"/>
</dbReference>
<evidence type="ECO:0000256" key="1">
    <source>
        <dbReference type="ARBA" id="ARBA00008023"/>
    </source>
</evidence>
<dbReference type="NCBIfam" id="TIGR00042">
    <property type="entry name" value="RdgB/HAM1 family non-canonical purine NTP pyrophosphatase"/>
    <property type="match status" value="1"/>
</dbReference>
<keyword evidence="4 10" id="KW-0547">Nucleotide-binding</keyword>
<feature type="binding site" evidence="10">
    <location>
        <position position="70"/>
    </location>
    <ligand>
        <name>Mg(2+)</name>
        <dbReference type="ChEBI" id="CHEBI:18420"/>
    </ligand>
</feature>
<accession>A0A1T4LAX8</accession>
<feature type="active site" description="Proton acceptor" evidence="10">
    <location>
        <position position="70"/>
    </location>
</feature>
<evidence type="ECO:0000256" key="8">
    <source>
        <dbReference type="ARBA" id="ARBA00051875"/>
    </source>
</evidence>
<dbReference type="SUPFAM" id="SSF52972">
    <property type="entry name" value="ITPase-like"/>
    <property type="match status" value="1"/>
</dbReference>
<comment type="subunit">
    <text evidence="2 10">Homodimer.</text>
</comment>
<dbReference type="AlphaFoldDB" id="A0A1T4LAX8"/>
<dbReference type="PANTHER" id="PTHR11067">
    <property type="entry name" value="INOSINE TRIPHOSPHATE PYROPHOSPHATASE/HAM1 PROTEIN"/>
    <property type="match status" value="1"/>
</dbReference>
<dbReference type="InterPro" id="IPR002637">
    <property type="entry name" value="RdgB/HAM1"/>
</dbReference>
<evidence type="ECO:0000313" key="12">
    <source>
        <dbReference type="EMBL" id="SJZ51929.1"/>
    </source>
</evidence>
<comment type="catalytic activity">
    <reaction evidence="9 10">
        <text>XTP + H2O = XMP + diphosphate + H(+)</text>
        <dbReference type="Rhea" id="RHEA:28610"/>
        <dbReference type="ChEBI" id="CHEBI:15377"/>
        <dbReference type="ChEBI" id="CHEBI:15378"/>
        <dbReference type="ChEBI" id="CHEBI:33019"/>
        <dbReference type="ChEBI" id="CHEBI:57464"/>
        <dbReference type="ChEBI" id="CHEBI:61314"/>
        <dbReference type="EC" id="3.6.1.66"/>
    </reaction>
</comment>
<comment type="catalytic activity">
    <reaction evidence="8 10">
        <text>dITP + H2O = dIMP + diphosphate + H(+)</text>
        <dbReference type="Rhea" id="RHEA:28342"/>
        <dbReference type="ChEBI" id="CHEBI:15377"/>
        <dbReference type="ChEBI" id="CHEBI:15378"/>
        <dbReference type="ChEBI" id="CHEBI:33019"/>
        <dbReference type="ChEBI" id="CHEBI:61194"/>
        <dbReference type="ChEBI" id="CHEBI:61382"/>
        <dbReference type="EC" id="3.6.1.66"/>
    </reaction>
</comment>
<dbReference type="GO" id="GO:0009117">
    <property type="term" value="P:nucleotide metabolic process"/>
    <property type="evidence" value="ECO:0007669"/>
    <property type="project" value="UniProtKB-KW"/>
</dbReference>
<evidence type="ECO:0000313" key="13">
    <source>
        <dbReference type="Proteomes" id="UP000189941"/>
    </source>
</evidence>
<dbReference type="InterPro" id="IPR029001">
    <property type="entry name" value="ITPase-like_fam"/>
</dbReference>
<keyword evidence="13" id="KW-1185">Reference proteome</keyword>
<dbReference type="FunFam" id="3.90.950.10:FF:000001">
    <property type="entry name" value="dITP/XTP pyrophosphatase"/>
    <property type="match status" value="1"/>
</dbReference>
<dbReference type="OrthoDB" id="9807456at2"/>
<evidence type="ECO:0000256" key="11">
    <source>
        <dbReference type="RuleBase" id="RU003781"/>
    </source>
</evidence>
<gene>
    <name evidence="12" type="ORF">SAMN02746011_01027</name>
</gene>
<evidence type="ECO:0000256" key="3">
    <source>
        <dbReference type="ARBA" id="ARBA00022723"/>
    </source>
</evidence>
<name>A0A1T4LAX8_9LACT</name>
<dbReference type="EMBL" id="FUWO01000007">
    <property type="protein sequence ID" value="SJZ51929.1"/>
    <property type="molecule type" value="Genomic_DNA"/>
</dbReference>
<dbReference type="GO" id="GO:0035870">
    <property type="term" value="F:dITP diphosphatase activity"/>
    <property type="evidence" value="ECO:0007669"/>
    <property type="project" value="UniProtKB-UniRule"/>
</dbReference>
<feature type="binding site" evidence="10">
    <location>
        <position position="174"/>
    </location>
    <ligand>
        <name>substrate</name>
    </ligand>
</feature>
<keyword evidence="5 10" id="KW-0378">Hydrolase</keyword>
<organism evidence="12 13">
    <name type="scientific">Globicatella sulfidifaciens DSM 15739</name>
    <dbReference type="NCBI Taxonomy" id="1121925"/>
    <lineage>
        <taxon>Bacteria</taxon>
        <taxon>Bacillati</taxon>
        <taxon>Bacillota</taxon>
        <taxon>Bacilli</taxon>
        <taxon>Lactobacillales</taxon>
        <taxon>Aerococcaceae</taxon>
        <taxon>Globicatella</taxon>
    </lineage>
</organism>
<evidence type="ECO:0000256" key="5">
    <source>
        <dbReference type="ARBA" id="ARBA00022801"/>
    </source>
</evidence>
<evidence type="ECO:0000256" key="7">
    <source>
        <dbReference type="ARBA" id="ARBA00023080"/>
    </source>
</evidence>
<evidence type="ECO:0000256" key="6">
    <source>
        <dbReference type="ARBA" id="ARBA00022842"/>
    </source>
</evidence>
<dbReference type="Proteomes" id="UP000189941">
    <property type="component" value="Unassembled WGS sequence"/>
</dbReference>
<comment type="similarity">
    <text evidence="1 10 11">Belongs to the HAM1 NTPase family.</text>
</comment>
<comment type="catalytic activity">
    <reaction evidence="10">
        <text>ITP + H2O = IMP + diphosphate + H(+)</text>
        <dbReference type="Rhea" id="RHEA:29399"/>
        <dbReference type="ChEBI" id="CHEBI:15377"/>
        <dbReference type="ChEBI" id="CHEBI:15378"/>
        <dbReference type="ChEBI" id="CHEBI:33019"/>
        <dbReference type="ChEBI" id="CHEBI:58053"/>
        <dbReference type="ChEBI" id="CHEBI:61402"/>
        <dbReference type="EC" id="3.6.1.66"/>
    </reaction>
</comment>
<dbReference type="InterPro" id="IPR020922">
    <property type="entry name" value="dITP/XTP_pyrophosphatase"/>
</dbReference>